<dbReference type="EMBL" id="JGZL01000023">
    <property type="protein sequence ID" value="KFI85013.1"/>
    <property type="molecule type" value="Genomic_DNA"/>
</dbReference>
<organism evidence="1 2">
    <name type="scientific">Bifidobacterium ruminantium</name>
    <dbReference type="NCBI Taxonomy" id="78346"/>
    <lineage>
        <taxon>Bacteria</taxon>
        <taxon>Bacillati</taxon>
        <taxon>Actinomycetota</taxon>
        <taxon>Actinomycetes</taxon>
        <taxon>Bifidobacteriales</taxon>
        <taxon>Bifidobacteriaceae</taxon>
        <taxon>Bifidobacterium</taxon>
    </lineage>
</organism>
<sequence>MPSTDRNIAFSVDGHFNLKREKWHFRTGIHELMKIALKIDVSAKPYSVPNVKICNCKTRLNGVLTAYNHDCDNSFV</sequence>
<name>A0A087CP13_BIFRU</name>
<comment type="caution">
    <text evidence="1">The sequence shown here is derived from an EMBL/GenBank/DDBJ whole genome shotgun (WGS) entry which is preliminary data.</text>
</comment>
<evidence type="ECO:0000313" key="2">
    <source>
        <dbReference type="Proteomes" id="UP000029078"/>
    </source>
</evidence>
<gene>
    <name evidence="1" type="ORF">BRUM_1874</name>
</gene>
<reference evidence="1 2" key="1">
    <citation type="submission" date="2014-03" db="EMBL/GenBank/DDBJ databases">
        <title>Genomics of Bifidobacteria.</title>
        <authorList>
            <person name="Ventura M."/>
            <person name="Milani C."/>
            <person name="Lugli G.A."/>
        </authorList>
    </citation>
    <scope>NUCLEOTIDE SEQUENCE [LARGE SCALE GENOMIC DNA]</scope>
    <source>
        <strain evidence="1 2">LMG 21811</strain>
    </source>
</reference>
<dbReference type="AlphaFoldDB" id="A0A087CP13"/>
<protein>
    <submittedName>
        <fullName evidence="1">Uncharacterized protein</fullName>
    </submittedName>
</protein>
<dbReference type="Proteomes" id="UP000029078">
    <property type="component" value="Unassembled WGS sequence"/>
</dbReference>
<evidence type="ECO:0000313" key="1">
    <source>
        <dbReference type="EMBL" id="KFI85013.1"/>
    </source>
</evidence>
<accession>A0A087CP13</accession>
<proteinExistence type="predicted"/>
<dbReference type="STRING" id="78346.BRUM_1874"/>
<keyword evidence="2" id="KW-1185">Reference proteome</keyword>